<accession>A0A430UPB6</accession>
<gene>
    <name evidence="1" type="ORF">CSW30_06865</name>
</gene>
<proteinExistence type="predicted"/>
<dbReference type="Proteomes" id="UP000287173">
    <property type="component" value="Unassembled WGS sequence"/>
</dbReference>
<evidence type="ECO:0000313" key="1">
    <source>
        <dbReference type="EMBL" id="RTI08564.1"/>
    </source>
</evidence>
<protein>
    <submittedName>
        <fullName evidence="1">Uncharacterized protein</fullName>
    </submittedName>
</protein>
<organism evidence="1 2">
    <name type="scientific">Thermus scotoductus</name>
    <dbReference type="NCBI Taxonomy" id="37636"/>
    <lineage>
        <taxon>Bacteria</taxon>
        <taxon>Thermotogati</taxon>
        <taxon>Deinococcota</taxon>
        <taxon>Deinococci</taxon>
        <taxon>Thermales</taxon>
        <taxon>Thermaceae</taxon>
        <taxon>Thermus</taxon>
    </lineage>
</organism>
<reference evidence="1 2" key="1">
    <citation type="journal article" date="2019" name="Extremophiles">
        <title>Biogeography of thermophiles and predominance of Thermus scotoductus in domestic water heaters.</title>
        <authorList>
            <person name="Wilpiszeski R.L."/>
            <person name="Zhang Z."/>
            <person name="House C.H."/>
        </authorList>
    </citation>
    <scope>NUCLEOTIDE SEQUENCE [LARGE SCALE GENOMIC DNA]</scope>
    <source>
        <strain evidence="1 2">17_S17</strain>
    </source>
</reference>
<dbReference type="AlphaFoldDB" id="A0A430UPB6"/>
<dbReference type="RefSeq" id="WP_172962494.1">
    <property type="nucleotide sequence ID" value="NZ_PEMG01000187.1"/>
</dbReference>
<evidence type="ECO:0000313" key="2">
    <source>
        <dbReference type="Proteomes" id="UP000287173"/>
    </source>
</evidence>
<comment type="caution">
    <text evidence="1">The sequence shown here is derived from an EMBL/GenBank/DDBJ whole genome shotgun (WGS) entry which is preliminary data.</text>
</comment>
<feature type="non-terminal residue" evidence="1">
    <location>
        <position position="1"/>
    </location>
</feature>
<dbReference type="EMBL" id="PEMG01000187">
    <property type="protein sequence ID" value="RTI08564.1"/>
    <property type="molecule type" value="Genomic_DNA"/>
</dbReference>
<sequence>PHPDRYRQLVDARDAVLLVLHQERGPLMALGVELGPPGVQVASVEPIQPVALAHGAQVWRAQVFVAARREL</sequence>
<name>A0A430UPB6_THESC</name>